<evidence type="ECO:0000313" key="2">
    <source>
        <dbReference type="EMBL" id="AFI83962.1"/>
    </source>
</evidence>
<keyword evidence="1" id="KW-0732">Signal</keyword>
<keyword evidence="3" id="KW-1185">Reference proteome</keyword>
<dbReference type="EMBL" id="CP003390">
    <property type="protein sequence ID" value="AFI83962.1"/>
    <property type="molecule type" value="Genomic_DNA"/>
</dbReference>
<dbReference type="RefSeq" id="WP_014706336.1">
    <property type="nucleotide sequence ID" value="NC_017857.3"/>
</dbReference>
<dbReference type="Proteomes" id="UP000009144">
    <property type="component" value="Chromosome"/>
</dbReference>
<protein>
    <recommendedName>
        <fullName evidence="4">DnrO protein</fullName>
    </recommendedName>
</protein>
<feature type="chain" id="PRO_5003653630" description="DnrO protein" evidence="1">
    <location>
        <begin position="22"/>
        <end position="143"/>
    </location>
</feature>
<sequence length="143" mass="15803">MKNKLITVLITSCLMSGVVLAGDNAHSNHNKAMTSELSLNNGDRWEMDDHTRKMASKMEETFLGADHSTLASLNAVGAQLEAQLDVLIEGCTMEGKAHEQLHIFLTDYIPTVHNLAKAEDHETAKNSAIKIKGELEAYKKHFK</sequence>
<dbReference type="KEGG" id="mej:Q7A_1124"/>
<accession>I1XHU3</accession>
<dbReference type="AlphaFoldDB" id="I1XHU3"/>
<proteinExistence type="predicted"/>
<evidence type="ECO:0000313" key="3">
    <source>
        <dbReference type="Proteomes" id="UP000009144"/>
    </source>
</evidence>
<evidence type="ECO:0000256" key="1">
    <source>
        <dbReference type="SAM" id="SignalP"/>
    </source>
</evidence>
<evidence type="ECO:0008006" key="4">
    <source>
        <dbReference type="Google" id="ProtNLM"/>
    </source>
</evidence>
<feature type="signal peptide" evidence="1">
    <location>
        <begin position="1"/>
        <end position="21"/>
    </location>
</feature>
<dbReference type="HOGENOM" id="CLU_1803921_0_0_6"/>
<dbReference type="OrthoDB" id="6933865at2"/>
<gene>
    <name evidence="2" type="ordered locus">Q7A_1124</name>
</gene>
<dbReference type="PATRIC" id="fig|754476.3.peg.1108"/>
<organism evidence="2 3">
    <name type="scientific">Methylophaga nitratireducenticrescens</name>
    <dbReference type="NCBI Taxonomy" id="754476"/>
    <lineage>
        <taxon>Bacteria</taxon>
        <taxon>Pseudomonadati</taxon>
        <taxon>Pseudomonadota</taxon>
        <taxon>Gammaproteobacteria</taxon>
        <taxon>Thiotrichales</taxon>
        <taxon>Piscirickettsiaceae</taxon>
        <taxon>Methylophaga</taxon>
    </lineage>
</organism>
<name>I1XHU3_METNJ</name>
<reference evidence="2 3" key="2">
    <citation type="journal article" date="2013" name="Int. J. Syst. Evol. Microbiol.">
        <title>Methylophaga nitratireducenticrescens sp. nov. and Methylophaga frappieri sp. nov., isolated from the biofilm of the methanol-fed denitrification system treating the seawater at the Montreal Biodome.</title>
        <authorList>
            <person name="Villeneuve C."/>
            <person name="Martineau C."/>
            <person name="Mauffrey F."/>
            <person name="Villemur R."/>
        </authorList>
    </citation>
    <scope>NUCLEOTIDE SEQUENCE [LARGE SCALE GENOMIC DNA]</scope>
    <source>
        <strain evidence="2 3">JAM1</strain>
    </source>
</reference>
<reference evidence="2 3" key="1">
    <citation type="journal article" date="2012" name="J. Bacteriol.">
        <title>Complete genome sequences of Methylophaga sp. strain JAM1 and Methylophaga sp. strain JAM7.</title>
        <authorList>
            <person name="Villeneuve C."/>
            <person name="Martineau C."/>
            <person name="Mauffrey F."/>
            <person name="Villemur R."/>
        </authorList>
    </citation>
    <scope>NUCLEOTIDE SEQUENCE [LARGE SCALE GENOMIC DNA]</scope>
    <source>
        <strain evidence="2 3">JAM1</strain>
    </source>
</reference>